<comment type="similarity">
    <text evidence="1">Belongs to the ribose-phosphate pyrophosphokinase family.</text>
</comment>
<dbReference type="EMBL" id="HBEA01019718">
    <property type="protein sequence ID" value="CAD8265479.1"/>
    <property type="molecule type" value="Transcribed_RNA"/>
</dbReference>
<dbReference type="Gene3D" id="3.40.50.2020">
    <property type="match status" value="2"/>
</dbReference>
<evidence type="ECO:0000259" key="3">
    <source>
        <dbReference type="Pfam" id="PF00156"/>
    </source>
</evidence>
<proteinExistence type="inferred from homology"/>
<evidence type="ECO:0000256" key="1">
    <source>
        <dbReference type="ARBA" id="ARBA00006478"/>
    </source>
</evidence>
<dbReference type="SUPFAM" id="SSF53271">
    <property type="entry name" value="PRTase-like"/>
    <property type="match status" value="2"/>
</dbReference>
<evidence type="ECO:0000313" key="4">
    <source>
        <dbReference type="EMBL" id="CAD8265479.1"/>
    </source>
</evidence>
<feature type="domain" description="Phosphoribosyltransferase" evidence="3">
    <location>
        <begin position="272"/>
        <end position="315"/>
    </location>
</feature>
<name>A0A7R9UGW5_9STRA</name>
<sequence>MGAAGVCAYLCVALALFSAQVHAFRAPLRAAFRKSGRLGATKEDEDTRNVAEWATVLKEHRGRRFQVIAAEAWEDMALKLEREHPERFRFHTSSWGHWPDGTDNIEIGGFSPHNVISGSHVVFLANFESNAQTLSQFSVIITLLQSFVESLTVVLPFYPVGQMERITKPGQVATANTYAQLFSNLPSSGKPTRVMVYDIHALQTRFYVSGTSILNLLTTVPMVLPRLQAAGIDCIAFPDDGAAKRFKTSFPDFALITCGKTRDGDDRRVVIQEGSAEGRHVCIVDDLVQTGGTLHEAGKALVEDGALSVSCFVAHGVFPNEAWRRFAKGGDRGGLFRKFWVTNSCISVTRELPTDDCFEVLDIAEQVVQDIDNFG</sequence>
<dbReference type="GO" id="GO:0006164">
    <property type="term" value="P:purine nucleotide biosynthetic process"/>
    <property type="evidence" value="ECO:0007669"/>
    <property type="project" value="TreeGrafter"/>
</dbReference>
<dbReference type="AlphaFoldDB" id="A0A7R9UGW5"/>
<dbReference type="GO" id="GO:0006015">
    <property type="term" value="P:5-phosphoribose 1-diphosphate biosynthetic process"/>
    <property type="evidence" value="ECO:0007669"/>
    <property type="project" value="TreeGrafter"/>
</dbReference>
<gene>
    <name evidence="4" type="ORF">PPYR1160_LOCUS14982</name>
</gene>
<dbReference type="GO" id="GO:0002189">
    <property type="term" value="C:ribose phosphate diphosphokinase complex"/>
    <property type="evidence" value="ECO:0007669"/>
    <property type="project" value="TreeGrafter"/>
</dbReference>
<dbReference type="PANTHER" id="PTHR10210:SF45">
    <property type="entry name" value="RIBOSE-PHOSPHATE PYROPHOSPHOKINASE 3, CHLOROPLASTIC"/>
    <property type="match status" value="1"/>
</dbReference>
<reference evidence="4" key="1">
    <citation type="submission" date="2021-01" db="EMBL/GenBank/DDBJ databases">
        <authorList>
            <person name="Corre E."/>
            <person name="Pelletier E."/>
            <person name="Niang G."/>
            <person name="Scheremetjew M."/>
            <person name="Finn R."/>
            <person name="Kale V."/>
            <person name="Holt S."/>
            <person name="Cochrane G."/>
            <person name="Meng A."/>
            <person name="Brown T."/>
            <person name="Cohen L."/>
        </authorList>
    </citation>
    <scope>NUCLEOTIDE SEQUENCE</scope>
    <source>
        <strain evidence="4">CCMP2078</strain>
    </source>
</reference>
<evidence type="ECO:0000256" key="2">
    <source>
        <dbReference type="SAM" id="SignalP"/>
    </source>
</evidence>
<dbReference type="InterPro" id="IPR005946">
    <property type="entry name" value="Rib-P_diPkinase"/>
</dbReference>
<feature type="signal peptide" evidence="2">
    <location>
        <begin position="1"/>
        <end position="23"/>
    </location>
</feature>
<protein>
    <recommendedName>
        <fullName evidence="3">Phosphoribosyltransferase domain-containing protein</fullName>
    </recommendedName>
</protein>
<organism evidence="4">
    <name type="scientific">Pinguiococcus pyrenoidosus</name>
    <dbReference type="NCBI Taxonomy" id="172671"/>
    <lineage>
        <taxon>Eukaryota</taxon>
        <taxon>Sar</taxon>
        <taxon>Stramenopiles</taxon>
        <taxon>Ochrophyta</taxon>
        <taxon>Pinguiophyceae</taxon>
        <taxon>Pinguiochrysidales</taxon>
        <taxon>Pinguiochrysidaceae</taxon>
        <taxon>Pinguiococcus</taxon>
    </lineage>
</organism>
<feature type="chain" id="PRO_5031158645" description="Phosphoribosyltransferase domain-containing protein" evidence="2">
    <location>
        <begin position="24"/>
        <end position="375"/>
    </location>
</feature>
<dbReference type="InterPro" id="IPR000836">
    <property type="entry name" value="PRTase_dom"/>
</dbReference>
<keyword evidence="2" id="KW-0732">Signal</keyword>
<dbReference type="GO" id="GO:0005737">
    <property type="term" value="C:cytoplasm"/>
    <property type="evidence" value="ECO:0007669"/>
    <property type="project" value="TreeGrafter"/>
</dbReference>
<dbReference type="InterPro" id="IPR029057">
    <property type="entry name" value="PRTase-like"/>
</dbReference>
<dbReference type="Pfam" id="PF00156">
    <property type="entry name" value="Pribosyltran"/>
    <property type="match status" value="1"/>
</dbReference>
<accession>A0A7R9UGW5</accession>
<dbReference type="CDD" id="cd06223">
    <property type="entry name" value="PRTases_typeI"/>
    <property type="match status" value="1"/>
</dbReference>
<dbReference type="GO" id="GO:0000287">
    <property type="term" value="F:magnesium ion binding"/>
    <property type="evidence" value="ECO:0007669"/>
    <property type="project" value="InterPro"/>
</dbReference>
<dbReference type="PANTHER" id="PTHR10210">
    <property type="entry name" value="RIBOSE-PHOSPHATE DIPHOSPHOKINASE FAMILY MEMBER"/>
    <property type="match status" value="1"/>
</dbReference>